<keyword evidence="2" id="KW-1185">Reference proteome</keyword>
<dbReference type="PANTHER" id="PTHR45749:SF21">
    <property type="entry name" value="DUF4371 DOMAIN-CONTAINING PROTEIN"/>
    <property type="match status" value="1"/>
</dbReference>
<comment type="caution">
    <text evidence="1">The sequence shown here is derived from an EMBL/GenBank/DDBJ whole genome shotgun (WGS) entry which is preliminary data.</text>
</comment>
<sequence>MWSVNKGKFLQLIEILSNYGPVLIEHLIKLEQSTQSHSCKILTSYMSPTTKSEFILLFGGIVKEKILTDIKYPKYFSIIFDRTQDISHIDKMRESIRCIQIEKQKVEITESFIGFFQLTGRKAIGITEDILKVIERDGLDITICRGQGYGNASTMAGVHS</sequence>
<name>A0A4Y2M2V6_ARAVE</name>
<evidence type="ECO:0000313" key="2">
    <source>
        <dbReference type="Proteomes" id="UP000499080"/>
    </source>
</evidence>
<dbReference type="PANTHER" id="PTHR45749">
    <property type="match status" value="1"/>
</dbReference>
<dbReference type="OrthoDB" id="6437147at2759"/>
<dbReference type="AlphaFoldDB" id="A0A4Y2M2V6"/>
<protein>
    <submittedName>
        <fullName evidence="1">Uncharacterized protein</fullName>
    </submittedName>
</protein>
<accession>A0A4Y2M2V6</accession>
<reference evidence="1 2" key="1">
    <citation type="journal article" date="2019" name="Sci. Rep.">
        <title>Orb-weaving spider Araneus ventricosus genome elucidates the spidroin gene catalogue.</title>
        <authorList>
            <person name="Kono N."/>
            <person name="Nakamura H."/>
            <person name="Ohtoshi R."/>
            <person name="Moran D.A.P."/>
            <person name="Shinohara A."/>
            <person name="Yoshida Y."/>
            <person name="Fujiwara M."/>
            <person name="Mori M."/>
            <person name="Tomita M."/>
            <person name="Arakawa K."/>
        </authorList>
    </citation>
    <scope>NUCLEOTIDE SEQUENCE [LARGE SCALE GENOMIC DNA]</scope>
</reference>
<organism evidence="1 2">
    <name type="scientific">Araneus ventricosus</name>
    <name type="common">Orbweaver spider</name>
    <name type="synonym">Epeira ventricosa</name>
    <dbReference type="NCBI Taxonomy" id="182803"/>
    <lineage>
        <taxon>Eukaryota</taxon>
        <taxon>Metazoa</taxon>
        <taxon>Ecdysozoa</taxon>
        <taxon>Arthropoda</taxon>
        <taxon>Chelicerata</taxon>
        <taxon>Arachnida</taxon>
        <taxon>Araneae</taxon>
        <taxon>Araneomorphae</taxon>
        <taxon>Entelegynae</taxon>
        <taxon>Araneoidea</taxon>
        <taxon>Araneidae</taxon>
        <taxon>Araneus</taxon>
    </lineage>
</organism>
<proteinExistence type="predicted"/>
<evidence type="ECO:0000313" key="1">
    <source>
        <dbReference type="EMBL" id="GBN20017.1"/>
    </source>
</evidence>
<dbReference type="Proteomes" id="UP000499080">
    <property type="component" value="Unassembled WGS sequence"/>
</dbReference>
<dbReference type="EMBL" id="BGPR01006555">
    <property type="protein sequence ID" value="GBN20017.1"/>
    <property type="molecule type" value="Genomic_DNA"/>
</dbReference>
<gene>
    <name evidence="1" type="ORF">AVEN_121097_1</name>
</gene>